<dbReference type="GO" id="GO:0051479">
    <property type="term" value="P:mannosylglycerate biosynthetic process"/>
    <property type="evidence" value="ECO:0007669"/>
    <property type="project" value="InterPro"/>
</dbReference>
<proteinExistence type="predicted"/>
<dbReference type="InterPro" id="IPR006379">
    <property type="entry name" value="HAD-SF_hydro_IIB"/>
</dbReference>
<dbReference type="SFLD" id="SFLDS00003">
    <property type="entry name" value="Haloacid_Dehalogenase"/>
    <property type="match status" value="1"/>
</dbReference>
<keyword evidence="3" id="KW-0460">Magnesium</keyword>
<dbReference type="InterPro" id="IPR023214">
    <property type="entry name" value="HAD_sf"/>
</dbReference>
<dbReference type="SFLD" id="SFLDG01140">
    <property type="entry name" value="C2.B:_Phosphomannomutase_and_P"/>
    <property type="match status" value="1"/>
</dbReference>
<dbReference type="RefSeq" id="WP_088866603.1">
    <property type="nucleotide sequence ID" value="NZ_CP015106.1"/>
</dbReference>
<keyword evidence="6" id="KW-1185">Reference proteome</keyword>
<dbReference type="OrthoDB" id="120822at2157"/>
<keyword evidence="2" id="KW-0378">Hydrolase</keyword>
<evidence type="ECO:0000313" key="6">
    <source>
        <dbReference type="Proteomes" id="UP000250085"/>
    </source>
</evidence>
<dbReference type="GO" id="GO:0005737">
    <property type="term" value="C:cytoplasm"/>
    <property type="evidence" value="ECO:0007669"/>
    <property type="project" value="InterPro"/>
</dbReference>
<organism evidence="5 6">
    <name type="scientific">Thermococcus radiotolerans</name>
    <dbReference type="NCBI Taxonomy" id="187880"/>
    <lineage>
        <taxon>Archaea</taxon>
        <taxon>Methanobacteriati</taxon>
        <taxon>Methanobacteriota</taxon>
        <taxon>Thermococci</taxon>
        <taxon>Thermococcales</taxon>
        <taxon>Thermococcaceae</taxon>
        <taxon>Thermococcus</taxon>
    </lineage>
</organism>
<dbReference type="GeneID" id="33328119"/>
<dbReference type="Gene3D" id="3.30.980.20">
    <property type="entry name" value="Putative mannosyl-3-phosphoglycerate phosphatase, domain 2"/>
    <property type="match status" value="1"/>
</dbReference>
<name>A0A2Z2MYA4_9EURY</name>
<dbReference type="Gene3D" id="3.40.50.1000">
    <property type="entry name" value="HAD superfamily/HAD-like"/>
    <property type="match status" value="1"/>
</dbReference>
<dbReference type="Proteomes" id="UP000250085">
    <property type="component" value="Chromosome"/>
</dbReference>
<evidence type="ECO:0000256" key="4">
    <source>
        <dbReference type="NCBIfam" id="TIGR02461"/>
    </source>
</evidence>
<dbReference type="GO" id="GO:0046872">
    <property type="term" value="F:metal ion binding"/>
    <property type="evidence" value="ECO:0007669"/>
    <property type="project" value="UniProtKB-KW"/>
</dbReference>
<dbReference type="InterPro" id="IPR036412">
    <property type="entry name" value="HAD-like_sf"/>
</dbReference>
<dbReference type="Pfam" id="PF08282">
    <property type="entry name" value="Hydrolase_3"/>
    <property type="match status" value="1"/>
</dbReference>
<evidence type="ECO:0000256" key="1">
    <source>
        <dbReference type="ARBA" id="ARBA00022723"/>
    </source>
</evidence>
<dbReference type="GO" id="GO:0050531">
    <property type="term" value="F:mannosyl-3-phosphoglycerate phosphatase activity"/>
    <property type="evidence" value="ECO:0007669"/>
    <property type="project" value="UniProtKB-UniRule"/>
</dbReference>
<sequence length="243" mass="27008">MRVLFLDLDRTLLGDDYSPEPAGPVLKSLLEAGFEVVLNSSKTLAEQEYYRKAWGLKGPFIVENGSAIVIPEGYFPFEVNGRKRGEYVIIELGEEYDRIKAALDGLAGEYGLKYYGNCTLAEVMAFTGLPESLARLAMERGYSETIFKWESSGFEEVLESMGLRVSRGSRFLGVTGDTDKGRAAVELLNLYSCLERVESYALGDGENDFPLLDVVDHPFIVGSLRHRRAKNISSVVELLEVVL</sequence>
<dbReference type="NCBIfam" id="TIGR02461">
    <property type="entry name" value="osmo_MPG_phos"/>
    <property type="match status" value="1"/>
</dbReference>
<dbReference type="SUPFAM" id="SSF56784">
    <property type="entry name" value="HAD-like"/>
    <property type="match status" value="1"/>
</dbReference>
<keyword evidence="1" id="KW-0479">Metal-binding</keyword>
<dbReference type="SFLD" id="SFLDG01142">
    <property type="entry name" value="C2.B.2:_Mannosyl-3-phosphoglyc"/>
    <property type="match status" value="1"/>
</dbReference>
<accession>A0A2Z2MYA4</accession>
<dbReference type="EC" id="3.1.3.70" evidence="4"/>
<reference evidence="5 6" key="1">
    <citation type="submission" date="2016-04" db="EMBL/GenBank/DDBJ databases">
        <title>Complete genome sequence of Thermococcus radiotolerans type strain EJ2.</title>
        <authorList>
            <person name="Oger P.M."/>
        </authorList>
    </citation>
    <scope>NUCLEOTIDE SEQUENCE [LARGE SCALE GENOMIC DNA]</scope>
    <source>
        <strain evidence="5 6">EJ2</strain>
    </source>
</reference>
<dbReference type="KEGG" id="trl:A3L10_04685"/>
<dbReference type="AlphaFoldDB" id="A0A2Z2MYA4"/>
<evidence type="ECO:0000256" key="3">
    <source>
        <dbReference type="ARBA" id="ARBA00022842"/>
    </source>
</evidence>
<dbReference type="NCBIfam" id="TIGR01486">
    <property type="entry name" value="HAD-SF-IIB-MPGP"/>
    <property type="match status" value="1"/>
</dbReference>
<gene>
    <name evidence="5" type="ORF">A3L10_04685</name>
</gene>
<evidence type="ECO:0000313" key="5">
    <source>
        <dbReference type="EMBL" id="ASJ14461.1"/>
    </source>
</evidence>
<evidence type="ECO:0000256" key="2">
    <source>
        <dbReference type="ARBA" id="ARBA00022801"/>
    </source>
</evidence>
<dbReference type="NCBIfam" id="TIGR01484">
    <property type="entry name" value="HAD-SF-IIB"/>
    <property type="match status" value="1"/>
</dbReference>
<protein>
    <recommendedName>
        <fullName evidence="4">Mannosyl-3-phosphoglycerate phosphatase</fullName>
        <ecNumber evidence="4">3.1.3.70</ecNumber>
    </recommendedName>
</protein>
<dbReference type="InterPro" id="IPR006381">
    <property type="entry name" value="HAD-SF-IIB-MPGP"/>
</dbReference>
<dbReference type="EMBL" id="CP015106">
    <property type="protein sequence ID" value="ASJ14461.1"/>
    <property type="molecule type" value="Genomic_DNA"/>
</dbReference>
<dbReference type="InterPro" id="IPR033980">
    <property type="entry name" value="MPG_Pase_thermophiles"/>
</dbReference>